<reference evidence="3 4" key="1">
    <citation type="journal article" date="2016" name="Genome Announc.">
        <title>First Complete Genome Sequence of a Subdivision 6 Acidobacterium Strain.</title>
        <authorList>
            <person name="Huang S."/>
            <person name="Vieira S."/>
            <person name="Bunk B."/>
            <person name="Riedel T."/>
            <person name="Sproer C."/>
            <person name="Overmann J."/>
        </authorList>
    </citation>
    <scope>NUCLEOTIDE SEQUENCE [LARGE SCALE GENOMIC DNA]</scope>
    <source>
        <strain evidence="4">DSM 100886 HEG_-6_39</strain>
    </source>
</reference>
<evidence type="ECO:0000313" key="4">
    <source>
        <dbReference type="Proteomes" id="UP000076079"/>
    </source>
</evidence>
<dbReference type="EMBL" id="CP015136">
    <property type="protein sequence ID" value="AMY10655.1"/>
    <property type="molecule type" value="Genomic_DNA"/>
</dbReference>
<dbReference type="GO" id="GO:0033388">
    <property type="term" value="P:putrescine biosynthetic process from arginine"/>
    <property type="evidence" value="ECO:0007669"/>
    <property type="project" value="TreeGrafter"/>
</dbReference>
<dbReference type="EC" id="3.5.1.100" evidence="3"/>
<evidence type="ECO:0000256" key="1">
    <source>
        <dbReference type="ARBA" id="ARBA00022801"/>
    </source>
</evidence>
<dbReference type="SUPFAM" id="SSF56317">
    <property type="entry name" value="Carbon-nitrogen hydrolase"/>
    <property type="match status" value="1"/>
</dbReference>
<dbReference type="CDD" id="cd07197">
    <property type="entry name" value="nitrilase"/>
    <property type="match status" value="1"/>
</dbReference>
<sequence length="264" mass="28361">MPQTRVSVRLVLAQLRVDPGERAATLTRALQRIDDAARRGADVVLLPEALPLGWMAADTHARADAIPDGTTCVAFREAAARHHVFVCTGIVERAGDVVFNAAVLIDPDGQVLLHHRKVNELEIAHDLYARGDRLGVVDTRLGRIGLMICADAFAPGEVVSRTLALMGADMILSPCAWAVPPDHDHARAPYGDLWRRCYGIVAREHSVWIAGASNVGPITFGAWDGHACIGCSLVVGPDGEPRLEGPYGADADALLMVDMEMGQR</sequence>
<dbReference type="PANTHER" id="PTHR43674:SF2">
    <property type="entry name" value="BETA-UREIDOPROPIONASE"/>
    <property type="match status" value="1"/>
</dbReference>
<dbReference type="OrthoDB" id="9811121at2"/>
<reference evidence="4" key="2">
    <citation type="submission" date="2016-04" db="EMBL/GenBank/DDBJ databases">
        <title>First Complete Genome Sequence of a Subdivision 6 Acidobacterium.</title>
        <authorList>
            <person name="Huang S."/>
            <person name="Vieira S."/>
            <person name="Bunk B."/>
            <person name="Riedel T."/>
            <person name="Sproeer C."/>
            <person name="Overmann J."/>
        </authorList>
    </citation>
    <scope>NUCLEOTIDE SEQUENCE [LARGE SCALE GENOMIC DNA]</scope>
    <source>
        <strain evidence="4">DSM 100886 HEG_-6_39</strain>
    </source>
</reference>
<dbReference type="InterPro" id="IPR050345">
    <property type="entry name" value="Aliph_Amidase/BUP"/>
</dbReference>
<proteinExistence type="predicted"/>
<dbReference type="InterPro" id="IPR036526">
    <property type="entry name" value="C-N_Hydrolase_sf"/>
</dbReference>
<dbReference type="PROSITE" id="PS50263">
    <property type="entry name" value="CN_HYDROLASE"/>
    <property type="match status" value="1"/>
</dbReference>
<dbReference type="Proteomes" id="UP000076079">
    <property type="component" value="Chromosome"/>
</dbReference>
<evidence type="ECO:0000259" key="2">
    <source>
        <dbReference type="PROSITE" id="PS50263"/>
    </source>
</evidence>
<dbReference type="AlphaFoldDB" id="A0A143PPY9"/>
<keyword evidence="4" id="KW-1185">Reference proteome</keyword>
<gene>
    <name evidence="3" type="primary">ramA_3</name>
    <name evidence="3" type="ORF">LuPra_03893</name>
</gene>
<dbReference type="KEGG" id="abac:LuPra_03893"/>
<name>A0A143PPY9_LUTPR</name>
<dbReference type="RefSeq" id="WP_110172270.1">
    <property type="nucleotide sequence ID" value="NZ_CP015136.1"/>
</dbReference>
<dbReference type="InterPro" id="IPR003010">
    <property type="entry name" value="C-N_Hydrolase"/>
</dbReference>
<keyword evidence="1 3" id="KW-0378">Hydrolase</keyword>
<evidence type="ECO:0000313" key="3">
    <source>
        <dbReference type="EMBL" id="AMY10655.1"/>
    </source>
</evidence>
<feature type="domain" description="CN hydrolase" evidence="2">
    <location>
        <begin position="8"/>
        <end position="261"/>
    </location>
</feature>
<organism evidence="3 4">
    <name type="scientific">Luteitalea pratensis</name>
    <dbReference type="NCBI Taxonomy" id="1855912"/>
    <lineage>
        <taxon>Bacteria</taxon>
        <taxon>Pseudomonadati</taxon>
        <taxon>Acidobacteriota</taxon>
        <taxon>Vicinamibacteria</taxon>
        <taxon>Vicinamibacterales</taxon>
        <taxon>Vicinamibacteraceae</taxon>
        <taxon>Luteitalea</taxon>
    </lineage>
</organism>
<dbReference type="PANTHER" id="PTHR43674">
    <property type="entry name" value="NITRILASE C965.09-RELATED"/>
    <property type="match status" value="1"/>
</dbReference>
<dbReference type="Pfam" id="PF00795">
    <property type="entry name" value="CN_hydrolase"/>
    <property type="match status" value="1"/>
</dbReference>
<dbReference type="STRING" id="1855912.LuPra_03893"/>
<accession>A0A143PPY9</accession>
<dbReference type="Gene3D" id="3.60.110.10">
    <property type="entry name" value="Carbon-nitrogen hydrolase"/>
    <property type="match status" value="1"/>
</dbReference>
<dbReference type="GO" id="GO:0050126">
    <property type="term" value="F:N-carbamoylputrescine amidase activity"/>
    <property type="evidence" value="ECO:0007669"/>
    <property type="project" value="TreeGrafter"/>
</dbReference>
<protein>
    <submittedName>
        <fullName evidence="3">(R)-stereoselective amidase</fullName>
        <ecNumber evidence="3">3.5.1.100</ecNumber>
    </submittedName>
</protein>